<reference evidence="1" key="2">
    <citation type="journal article" date="2015" name="Fish Shellfish Immunol.">
        <title>Early steps in the European eel (Anguilla anguilla)-Vibrio vulnificus interaction in the gills: Role of the RtxA13 toxin.</title>
        <authorList>
            <person name="Callol A."/>
            <person name="Pajuelo D."/>
            <person name="Ebbesson L."/>
            <person name="Teles M."/>
            <person name="MacKenzie S."/>
            <person name="Amaro C."/>
        </authorList>
    </citation>
    <scope>NUCLEOTIDE SEQUENCE</scope>
</reference>
<name>A0A0E9VGH7_ANGAN</name>
<dbReference type="EMBL" id="GBXM01032299">
    <property type="protein sequence ID" value="JAH76278.1"/>
    <property type="molecule type" value="Transcribed_RNA"/>
</dbReference>
<proteinExistence type="predicted"/>
<sequence>MKKMFRGAKFRRIFILLNISHLNFSS</sequence>
<accession>A0A0E9VGH7</accession>
<reference evidence="1" key="1">
    <citation type="submission" date="2014-11" db="EMBL/GenBank/DDBJ databases">
        <authorList>
            <person name="Amaro Gonzalez C."/>
        </authorList>
    </citation>
    <scope>NUCLEOTIDE SEQUENCE</scope>
</reference>
<protein>
    <submittedName>
        <fullName evidence="1">Uncharacterized protein</fullName>
    </submittedName>
</protein>
<evidence type="ECO:0000313" key="1">
    <source>
        <dbReference type="EMBL" id="JAH76278.1"/>
    </source>
</evidence>
<dbReference type="AlphaFoldDB" id="A0A0E9VGH7"/>
<organism evidence="1">
    <name type="scientific">Anguilla anguilla</name>
    <name type="common">European freshwater eel</name>
    <name type="synonym">Muraena anguilla</name>
    <dbReference type="NCBI Taxonomy" id="7936"/>
    <lineage>
        <taxon>Eukaryota</taxon>
        <taxon>Metazoa</taxon>
        <taxon>Chordata</taxon>
        <taxon>Craniata</taxon>
        <taxon>Vertebrata</taxon>
        <taxon>Euteleostomi</taxon>
        <taxon>Actinopterygii</taxon>
        <taxon>Neopterygii</taxon>
        <taxon>Teleostei</taxon>
        <taxon>Anguilliformes</taxon>
        <taxon>Anguillidae</taxon>
        <taxon>Anguilla</taxon>
    </lineage>
</organism>